<dbReference type="EMBL" id="KB445569">
    <property type="protein sequence ID" value="EMD97086.1"/>
    <property type="molecule type" value="Genomic_DNA"/>
</dbReference>
<dbReference type="Proteomes" id="UP000016936">
    <property type="component" value="Unassembled WGS sequence"/>
</dbReference>
<evidence type="ECO:0000313" key="1">
    <source>
        <dbReference type="EMBL" id="EMD97086.1"/>
    </source>
</evidence>
<organism evidence="1 2">
    <name type="scientific">Cochliobolus heterostrophus (strain C5 / ATCC 48332 / race O)</name>
    <name type="common">Southern corn leaf blight fungus</name>
    <name type="synonym">Bipolaris maydis</name>
    <dbReference type="NCBI Taxonomy" id="701091"/>
    <lineage>
        <taxon>Eukaryota</taxon>
        <taxon>Fungi</taxon>
        <taxon>Dikarya</taxon>
        <taxon>Ascomycota</taxon>
        <taxon>Pezizomycotina</taxon>
        <taxon>Dothideomycetes</taxon>
        <taxon>Pleosporomycetidae</taxon>
        <taxon>Pleosporales</taxon>
        <taxon>Pleosporineae</taxon>
        <taxon>Pleosporaceae</taxon>
        <taxon>Bipolaris</taxon>
    </lineage>
</organism>
<accession>M2UU23</accession>
<reference evidence="1 2" key="1">
    <citation type="journal article" date="2012" name="PLoS Pathog.">
        <title>Diverse lifestyles and strategies of plant pathogenesis encoded in the genomes of eighteen Dothideomycetes fungi.</title>
        <authorList>
            <person name="Ohm R.A."/>
            <person name="Feau N."/>
            <person name="Henrissat B."/>
            <person name="Schoch C.L."/>
            <person name="Horwitz B.A."/>
            <person name="Barry K.W."/>
            <person name="Condon B.J."/>
            <person name="Copeland A.C."/>
            <person name="Dhillon B."/>
            <person name="Glaser F."/>
            <person name="Hesse C.N."/>
            <person name="Kosti I."/>
            <person name="LaButti K."/>
            <person name="Lindquist E.A."/>
            <person name="Lucas S."/>
            <person name="Salamov A.A."/>
            <person name="Bradshaw R.E."/>
            <person name="Ciuffetti L."/>
            <person name="Hamelin R.C."/>
            <person name="Kema G.H.J."/>
            <person name="Lawrence C."/>
            <person name="Scott J.A."/>
            <person name="Spatafora J.W."/>
            <person name="Turgeon B.G."/>
            <person name="de Wit P.J.G.M."/>
            <person name="Zhong S."/>
            <person name="Goodwin S.B."/>
            <person name="Grigoriev I.V."/>
        </authorList>
    </citation>
    <scope>NUCLEOTIDE SEQUENCE [LARGE SCALE GENOMIC DNA]</scope>
    <source>
        <strain evidence="2">C5 / ATCC 48332 / race O</strain>
    </source>
</reference>
<dbReference type="OrthoDB" id="3681351at2759"/>
<dbReference type="AlphaFoldDB" id="M2UU23"/>
<reference evidence="2" key="2">
    <citation type="journal article" date="2013" name="PLoS Genet.">
        <title>Comparative genome structure, secondary metabolite, and effector coding capacity across Cochliobolus pathogens.</title>
        <authorList>
            <person name="Condon B.J."/>
            <person name="Leng Y."/>
            <person name="Wu D."/>
            <person name="Bushley K.E."/>
            <person name="Ohm R.A."/>
            <person name="Otillar R."/>
            <person name="Martin J."/>
            <person name="Schackwitz W."/>
            <person name="Grimwood J."/>
            <person name="MohdZainudin N."/>
            <person name="Xue C."/>
            <person name="Wang R."/>
            <person name="Manning V.A."/>
            <person name="Dhillon B."/>
            <person name="Tu Z.J."/>
            <person name="Steffenson B.J."/>
            <person name="Salamov A."/>
            <person name="Sun H."/>
            <person name="Lowry S."/>
            <person name="LaButti K."/>
            <person name="Han J."/>
            <person name="Copeland A."/>
            <person name="Lindquist E."/>
            <person name="Barry K."/>
            <person name="Schmutz J."/>
            <person name="Baker S.E."/>
            <person name="Ciuffetti L.M."/>
            <person name="Grigoriev I.V."/>
            <person name="Zhong S."/>
            <person name="Turgeon B.G."/>
        </authorList>
    </citation>
    <scope>NUCLEOTIDE SEQUENCE [LARGE SCALE GENOMIC DNA]</scope>
    <source>
        <strain evidence="2">C5 / ATCC 48332 / race O</strain>
    </source>
</reference>
<gene>
    <name evidence="1" type="ORF">COCHEDRAFT_1085169</name>
</gene>
<keyword evidence="2" id="KW-1185">Reference proteome</keyword>
<dbReference type="OMA" id="SIRPTPC"/>
<dbReference type="HOGENOM" id="CLU_3019773_0_0_1"/>
<protein>
    <submittedName>
        <fullName evidence="1">Uncharacterized protein</fullName>
    </submittedName>
</protein>
<proteinExistence type="predicted"/>
<name>M2UU23_COCH5</name>
<sequence>MSTLHLPPLTFGNSVTSPCSSPKACFSFQSRAPKLSIRPTPCLGSLGNCAVQETSLATWPFA</sequence>
<evidence type="ECO:0000313" key="2">
    <source>
        <dbReference type="Proteomes" id="UP000016936"/>
    </source>
</evidence>